<protein>
    <submittedName>
        <fullName evidence="2">Uncharacterized protein</fullName>
    </submittedName>
</protein>
<dbReference type="Proteomes" id="UP000694424">
    <property type="component" value="Unplaced"/>
</dbReference>
<evidence type="ECO:0000256" key="1">
    <source>
        <dbReference type="SAM" id="Phobius"/>
    </source>
</evidence>
<evidence type="ECO:0000313" key="3">
    <source>
        <dbReference type="Proteomes" id="UP000694424"/>
    </source>
</evidence>
<dbReference type="GO" id="GO:0005524">
    <property type="term" value="F:ATP binding"/>
    <property type="evidence" value="ECO:0007669"/>
    <property type="project" value="TreeGrafter"/>
</dbReference>
<dbReference type="Pfam" id="PF00653">
    <property type="entry name" value="BIR"/>
    <property type="match status" value="1"/>
</dbReference>
<accession>A0A8B9PHH7</accession>
<dbReference type="InterPro" id="IPR001370">
    <property type="entry name" value="BIR_rpt"/>
</dbReference>
<dbReference type="Gene3D" id="1.10.1170.10">
    <property type="entry name" value="Inhibitor Of Apoptosis Protein (2mihbC-IAP-1), Chain A"/>
    <property type="match status" value="2"/>
</dbReference>
<dbReference type="SUPFAM" id="SSF57924">
    <property type="entry name" value="Inhibitor of apoptosis (IAP) repeat"/>
    <property type="match status" value="2"/>
</dbReference>
<reference evidence="2" key="1">
    <citation type="submission" date="2025-08" db="UniProtKB">
        <authorList>
            <consortium name="Ensembl"/>
        </authorList>
    </citation>
    <scope>IDENTIFICATION</scope>
</reference>
<name>A0A8B9PHH7_APTOW</name>
<organism evidence="2 3">
    <name type="scientific">Apteryx owenii</name>
    <name type="common">Little spotted kiwi</name>
    <dbReference type="NCBI Taxonomy" id="8824"/>
    <lineage>
        <taxon>Eukaryota</taxon>
        <taxon>Metazoa</taxon>
        <taxon>Chordata</taxon>
        <taxon>Craniata</taxon>
        <taxon>Vertebrata</taxon>
        <taxon>Euteleostomi</taxon>
        <taxon>Archelosauria</taxon>
        <taxon>Archosauria</taxon>
        <taxon>Dinosauria</taxon>
        <taxon>Saurischia</taxon>
        <taxon>Theropoda</taxon>
        <taxon>Coelurosauria</taxon>
        <taxon>Aves</taxon>
        <taxon>Palaeognathae</taxon>
        <taxon>Apterygiformes</taxon>
        <taxon>Apterygidae</taxon>
        <taxon>Apteryx</taxon>
    </lineage>
</organism>
<dbReference type="GO" id="GO:0016045">
    <property type="term" value="P:detection of bacterium"/>
    <property type="evidence" value="ECO:0007669"/>
    <property type="project" value="TreeGrafter"/>
</dbReference>
<proteinExistence type="predicted"/>
<dbReference type="GO" id="GO:0070269">
    <property type="term" value="P:pyroptotic inflammatory response"/>
    <property type="evidence" value="ECO:0007669"/>
    <property type="project" value="TreeGrafter"/>
</dbReference>
<keyword evidence="1" id="KW-0812">Transmembrane</keyword>
<dbReference type="InterPro" id="IPR028789">
    <property type="entry name" value="Naip"/>
</dbReference>
<reference evidence="2" key="2">
    <citation type="submission" date="2025-09" db="UniProtKB">
        <authorList>
            <consortium name="Ensembl"/>
        </authorList>
    </citation>
    <scope>IDENTIFICATION</scope>
</reference>
<dbReference type="GO" id="GO:0042742">
    <property type="term" value="P:defense response to bacterium"/>
    <property type="evidence" value="ECO:0007669"/>
    <property type="project" value="TreeGrafter"/>
</dbReference>
<dbReference type="Ensembl" id="ENSAOWT00000014360.1">
    <property type="protein sequence ID" value="ENSAOWP00000012631.1"/>
    <property type="gene ID" value="ENSAOWG00000008641.1"/>
</dbReference>
<dbReference type="PANTHER" id="PTHR46914:SF1">
    <property type="entry name" value="BACULOVIRAL IAP REPEAT-CONTAINING PROTEIN 1"/>
    <property type="match status" value="1"/>
</dbReference>
<dbReference type="PANTHER" id="PTHR46914">
    <property type="entry name" value="BACULOVIRAL IAP REPEAT-CONTAINING PROTEIN 1"/>
    <property type="match status" value="1"/>
</dbReference>
<keyword evidence="1" id="KW-0472">Membrane</keyword>
<dbReference type="GO" id="GO:0043066">
    <property type="term" value="P:negative regulation of apoptotic process"/>
    <property type="evidence" value="ECO:0007669"/>
    <property type="project" value="InterPro"/>
</dbReference>
<dbReference type="GO" id="GO:0043027">
    <property type="term" value="F:cysteine-type endopeptidase inhibitor activity involved in apoptotic process"/>
    <property type="evidence" value="ECO:0007669"/>
    <property type="project" value="InterPro"/>
</dbReference>
<dbReference type="GO" id="GO:0072557">
    <property type="term" value="C:IPAF inflammasome complex"/>
    <property type="evidence" value="ECO:0007669"/>
    <property type="project" value="TreeGrafter"/>
</dbReference>
<feature type="transmembrane region" description="Helical" evidence="1">
    <location>
        <begin position="15"/>
        <end position="35"/>
    </location>
</feature>
<keyword evidence="3" id="KW-1185">Reference proteome</keyword>
<dbReference type="AlphaFoldDB" id="A0A8B9PHH7"/>
<evidence type="ECO:0000313" key="2">
    <source>
        <dbReference type="Ensembl" id="ENSAOWP00000012631.1"/>
    </source>
</evidence>
<keyword evidence="1" id="KW-1133">Transmembrane helix</keyword>
<dbReference type="SMART" id="SM00238">
    <property type="entry name" value="BIR"/>
    <property type="match status" value="1"/>
</dbReference>
<sequence length="167" mass="19657">IVYNKKQCKERISHFHFSFLLPIFHLGLIFSHLNLDFHKLAKKMEAEFQQICDQLQGSYNPTMRKMVAAGFYHTGVESSVQCFCCRLVLFRFHPMCEFVLGKEVGNISKYICVQYLEKNAAEHIYRYNEEEARLQSFDGWPFYARGTQPALLDRVGFFFTAERLAYI</sequence>